<evidence type="ECO:0000256" key="4">
    <source>
        <dbReference type="ARBA" id="ARBA00022553"/>
    </source>
</evidence>
<dbReference type="Proteomes" id="UP000275281">
    <property type="component" value="Unassembled WGS sequence"/>
</dbReference>
<dbReference type="PANTHER" id="PTHR45436:SF5">
    <property type="entry name" value="SENSOR HISTIDINE KINASE TRCS"/>
    <property type="match status" value="1"/>
</dbReference>
<dbReference type="SUPFAM" id="SSF55874">
    <property type="entry name" value="ATPase domain of HSP90 chaperone/DNA topoisomerase II/histidine kinase"/>
    <property type="match status" value="1"/>
</dbReference>
<evidence type="ECO:0000256" key="3">
    <source>
        <dbReference type="ARBA" id="ARBA00012438"/>
    </source>
</evidence>
<dbReference type="Gene3D" id="3.30.565.10">
    <property type="entry name" value="Histidine kinase-like ATPase, C-terminal domain"/>
    <property type="match status" value="1"/>
</dbReference>
<dbReference type="CDD" id="cd06225">
    <property type="entry name" value="HAMP"/>
    <property type="match status" value="1"/>
</dbReference>
<dbReference type="CDD" id="cd00082">
    <property type="entry name" value="HisKA"/>
    <property type="match status" value="1"/>
</dbReference>
<dbReference type="EC" id="2.7.13.3" evidence="3"/>
<dbReference type="InterPro" id="IPR003660">
    <property type="entry name" value="HAMP_dom"/>
</dbReference>
<dbReference type="SMART" id="SM00388">
    <property type="entry name" value="HisKA"/>
    <property type="match status" value="1"/>
</dbReference>
<evidence type="ECO:0000256" key="5">
    <source>
        <dbReference type="ARBA" id="ARBA00022679"/>
    </source>
</evidence>
<evidence type="ECO:0000256" key="1">
    <source>
        <dbReference type="ARBA" id="ARBA00000085"/>
    </source>
</evidence>
<feature type="transmembrane region" description="Helical" evidence="8">
    <location>
        <begin position="34"/>
        <end position="59"/>
    </location>
</feature>
<dbReference type="EMBL" id="RPOK01000002">
    <property type="protein sequence ID" value="RPJ67212.1"/>
    <property type="molecule type" value="Genomic_DNA"/>
</dbReference>
<keyword evidence="4" id="KW-0597">Phosphoprotein</keyword>
<comment type="catalytic activity">
    <reaction evidence="1">
        <text>ATP + protein L-histidine = ADP + protein N-phospho-L-histidine.</text>
        <dbReference type="EC" id="2.7.13.3"/>
    </reaction>
</comment>
<dbReference type="PROSITE" id="PS50885">
    <property type="entry name" value="HAMP"/>
    <property type="match status" value="1"/>
</dbReference>
<protein>
    <recommendedName>
        <fullName evidence="3">histidine kinase</fullName>
        <ecNumber evidence="3">2.7.13.3</ecNumber>
    </recommendedName>
</protein>
<dbReference type="InterPro" id="IPR050428">
    <property type="entry name" value="TCS_sensor_his_kinase"/>
</dbReference>
<dbReference type="InterPro" id="IPR036097">
    <property type="entry name" value="HisK_dim/P_sf"/>
</dbReference>
<gene>
    <name evidence="10" type="ORF">DRW07_06660</name>
</gene>
<dbReference type="InterPro" id="IPR036890">
    <property type="entry name" value="HATPase_C_sf"/>
</dbReference>
<reference evidence="10 11" key="1">
    <citation type="submission" date="2018-11" db="EMBL/GenBank/DDBJ databases">
        <authorList>
            <person name="Ye M.-Q."/>
            <person name="Du Z.-J."/>
        </authorList>
    </citation>
    <scope>NUCLEOTIDE SEQUENCE [LARGE SCALE GENOMIC DNA]</scope>
    <source>
        <strain evidence="10 11">U0105</strain>
    </source>
</reference>
<name>A0A3N5Y100_9ALTE</name>
<accession>A0A3N5Y100</accession>
<keyword evidence="5" id="KW-0808">Transferase</keyword>
<evidence type="ECO:0000256" key="2">
    <source>
        <dbReference type="ARBA" id="ARBA00004370"/>
    </source>
</evidence>
<dbReference type="AlphaFoldDB" id="A0A3N5Y100"/>
<keyword evidence="8" id="KW-0812">Transmembrane</keyword>
<evidence type="ECO:0000313" key="11">
    <source>
        <dbReference type="Proteomes" id="UP000275281"/>
    </source>
</evidence>
<dbReference type="OrthoDB" id="9121563at2"/>
<dbReference type="GO" id="GO:0000155">
    <property type="term" value="F:phosphorelay sensor kinase activity"/>
    <property type="evidence" value="ECO:0007669"/>
    <property type="project" value="InterPro"/>
</dbReference>
<dbReference type="PANTHER" id="PTHR45436">
    <property type="entry name" value="SENSOR HISTIDINE KINASE YKOH"/>
    <property type="match status" value="1"/>
</dbReference>
<feature type="domain" description="HAMP" evidence="9">
    <location>
        <begin position="183"/>
        <end position="235"/>
    </location>
</feature>
<keyword evidence="8" id="KW-0472">Membrane</keyword>
<feature type="transmembrane region" description="Helical" evidence="8">
    <location>
        <begin position="158"/>
        <end position="178"/>
    </location>
</feature>
<comment type="subcellular location">
    <subcellularLocation>
        <location evidence="2">Membrane</location>
    </subcellularLocation>
</comment>
<evidence type="ECO:0000256" key="6">
    <source>
        <dbReference type="ARBA" id="ARBA00022777"/>
    </source>
</evidence>
<dbReference type="Pfam" id="PF00672">
    <property type="entry name" value="HAMP"/>
    <property type="match status" value="1"/>
</dbReference>
<dbReference type="InterPro" id="IPR003661">
    <property type="entry name" value="HisK_dim/P_dom"/>
</dbReference>
<comment type="caution">
    <text evidence="10">The sequence shown here is derived from an EMBL/GenBank/DDBJ whole genome shotgun (WGS) entry which is preliminary data.</text>
</comment>
<proteinExistence type="predicted"/>
<evidence type="ECO:0000313" key="10">
    <source>
        <dbReference type="EMBL" id="RPJ67212.1"/>
    </source>
</evidence>
<keyword evidence="8" id="KW-1133">Transmembrane helix</keyword>
<evidence type="ECO:0000256" key="7">
    <source>
        <dbReference type="ARBA" id="ARBA00023012"/>
    </source>
</evidence>
<keyword evidence="11" id="KW-1185">Reference proteome</keyword>
<keyword evidence="6 10" id="KW-0418">Kinase</keyword>
<dbReference type="Gene3D" id="6.10.340.10">
    <property type="match status" value="1"/>
</dbReference>
<evidence type="ECO:0000259" key="9">
    <source>
        <dbReference type="PROSITE" id="PS50885"/>
    </source>
</evidence>
<sequence length="428" mass="47987">MHVTQNLCVTAIRTHKRLFKVGYSMPIKSIRSRLFVTFGALTAGVCIVFAGITWLFAVITEDDVVKQVMHTEARFIQAVYEQTGQRVQPRVDYILLFNRKDELNPAMRAGVEEYQHEKEFDVEGHNFHFERFELGEQDHFWLVIDAAQIVVIDSLSKLIGWFVGVSSLLMLIVSLVAAKVLSNRTARPIELLTAQINQHSAGSDFAPHESRRQDEIGQLGRAFEQALNEIDVLLQREKNFVRDVSHELRTPLAILQNTLVLSAEHPIGGEDKVLLGQISDALKNTVEVLLALARAESLSFEKLKVMPIIERSILALHQSQSNAAFDVRLEVEENFSVEGNGLLLSLLCQNLINNGFYHGGSGSMCITNRGAVLAFENDVNQGPGKHYQGLGHGQYLVQRIADALQWRVNIIQTEHAYRVEIDTQPVSG</sequence>
<keyword evidence="7" id="KW-0902">Two-component regulatory system</keyword>
<evidence type="ECO:0000256" key="8">
    <source>
        <dbReference type="SAM" id="Phobius"/>
    </source>
</evidence>
<dbReference type="SUPFAM" id="SSF47384">
    <property type="entry name" value="Homodimeric domain of signal transducing histidine kinase"/>
    <property type="match status" value="1"/>
</dbReference>
<organism evidence="10 11">
    <name type="scientific">Alteromonas sediminis</name>
    <dbReference type="NCBI Taxonomy" id="2259342"/>
    <lineage>
        <taxon>Bacteria</taxon>
        <taxon>Pseudomonadati</taxon>
        <taxon>Pseudomonadota</taxon>
        <taxon>Gammaproteobacteria</taxon>
        <taxon>Alteromonadales</taxon>
        <taxon>Alteromonadaceae</taxon>
        <taxon>Alteromonas/Salinimonas group</taxon>
        <taxon>Alteromonas</taxon>
    </lineage>
</organism>
<dbReference type="GO" id="GO:0016020">
    <property type="term" value="C:membrane"/>
    <property type="evidence" value="ECO:0007669"/>
    <property type="project" value="UniProtKB-SubCell"/>
</dbReference>